<dbReference type="EMBL" id="JAACJM010000009">
    <property type="protein sequence ID" value="KAF5371276.1"/>
    <property type="molecule type" value="Genomic_DNA"/>
</dbReference>
<evidence type="ECO:0000313" key="2">
    <source>
        <dbReference type="EMBL" id="KAF5371276.1"/>
    </source>
</evidence>
<comment type="caution">
    <text evidence="2">The sequence shown here is derived from an EMBL/GenBank/DDBJ whole genome shotgun (WGS) entry which is preliminary data.</text>
</comment>
<evidence type="ECO:0000313" key="3">
    <source>
        <dbReference type="Proteomes" id="UP000559256"/>
    </source>
</evidence>
<reference evidence="2 3" key="1">
    <citation type="journal article" date="2020" name="ISME J.">
        <title>Uncovering the hidden diversity of litter-decomposition mechanisms in mushroom-forming fungi.</title>
        <authorList>
            <person name="Floudas D."/>
            <person name="Bentzer J."/>
            <person name="Ahren D."/>
            <person name="Johansson T."/>
            <person name="Persson P."/>
            <person name="Tunlid A."/>
        </authorList>
    </citation>
    <scope>NUCLEOTIDE SEQUENCE [LARGE SCALE GENOMIC DNA]</scope>
    <source>
        <strain evidence="2 3">CBS 291.85</strain>
    </source>
</reference>
<keyword evidence="3" id="KW-1185">Reference proteome</keyword>
<gene>
    <name evidence="2" type="ORF">D9758_004306</name>
</gene>
<dbReference type="AlphaFoldDB" id="A0A8H5GUF7"/>
<evidence type="ECO:0000256" key="1">
    <source>
        <dbReference type="SAM" id="MobiDB-lite"/>
    </source>
</evidence>
<accession>A0A8H5GUF7</accession>
<feature type="region of interest" description="Disordered" evidence="1">
    <location>
        <begin position="124"/>
        <end position="172"/>
    </location>
</feature>
<dbReference type="Proteomes" id="UP000559256">
    <property type="component" value="Unassembled WGS sequence"/>
</dbReference>
<sequence length="406" mass="44516">MNNPQIISRIAHHILHSESHTHSLTSINPSPWQTLASFRLTSQLISTIVEPILFETVEIALEGRVVGKRSCRLLDVFDVSSSSVLSARHEDHGARGEKRGSGWDPERAKRLCLLVKRIKIQSLNPGKAPTSTESLRRTSVAESESSETLKKRSSSSSSKDLEENEKNQAPTQIRARMARSLEDSLAIIKRFLDLKEVVWYIWSHSTLYQCYSSLLFSILSSHCSTSGPLSSFTLSILGSSSKSDLQGQLILPPEASSLKGLKVLRIQCPIPVPVSKPKLTIQTETQASASASSTSLSLSLATSAAVAVTSSGTNGTGGNTVAHTTSPVMSSSFYYRNWRTSGKDDRHPHPSPSQVCEMLVSYRQTLIQIHGYTQAQTQTLIDPILTIINSSPDLRVLQVDFRPPGW</sequence>
<name>A0A8H5GUF7_9AGAR</name>
<feature type="compositionally biased region" description="Polar residues" evidence="1">
    <location>
        <begin position="124"/>
        <end position="133"/>
    </location>
</feature>
<protein>
    <submittedName>
        <fullName evidence="2">Uncharacterized protein</fullName>
    </submittedName>
</protein>
<organism evidence="2 3">
    <name type="scientific">Tetrapyrgos nigripes</name>
    <dbReference type="NCBI Taxonomy" id="182062"/>
    <lineage>
        <taxon>Eukaryota</taxon>
        <taxon>Fungi</taxon>
        <taxon>Dikarya</taxon>
        <taxon>Basidiomycota</taxon>
        <taxon>Agaricomycotina</taxon>
        <taxon>Agaricomycetes</taxon>
        <taxon>Agaricomycetidae</taxon>
        <taxon>Agaricales</taxon>
        <taxon>Marasmiineae</taxon>
        <taxon>Marasmiaceae</taxon>
        <taxon>Tetrapyrgos</taxon>
    </lineage>
</organism>
<proteinExistence type="predicted"/>